<evidence type="ECO:0000313" key="2">
    <source>
        <dbReference type="Proteomes" id="UP000822688"/>
    </source>
</evidence>
<reference evidence="1 2" key="1">
    <citation type="submission" date="2020-06" db="EMBL/GenBank/DDBJ databases">
        <title>WGS assembly of Ceratodon purpureus strain R40.</title>
        <authorList>
            <person name="Carey S.B."/>
            <person name="Jenkins J."/>
            <person name="Shu S."/>
            <person name="Lovell J.T."/>
            <person name="Sreedasyam A."/>
            <person name="Maumus F."/>
            <person name="Tiley G.P."/>
            <person name="Fernandez-Pozo N."/>
            <person name="Barry K."/>
            <person name="Chen C."/>
            <person name="Wang M."/>
            <person name="Lipzen A."/>
            <person name="Daum C."/>
            <person name="Saski C.A."/>
            <person name="Payton A.C."/>
            <person name="Mcbreen J.C."/>
            <person name="Conrad R.E."/>
            <person name="Kollar L.M."/>
            <person name="Olsson S."/>
            <person name="Huttunen S."/>
            <person name="Landis J.B."/>
            <person name="Wickett N.J."/>
            <person name="Johnson M.G."/>
            <person name="Rensing S.A."/>
            <person name="Grimwood J."/>
            <person name="Schmutz J."/>
            <person name="Mcdaniel S.F."/>
        </authorList>
    </citation>
    <scope>NUCLEOTIDE SEQUENCE [LARGE SCALE GENOMIC DNA]</scope>
    <source>
        <strain evidence="1 2">R40</strain>
    </source>
</reference>
<sequence>MLTYSDSCPCDWFDLDVPRQGEKRSQLHERCLLCFHISSLSDGGLSTTIISRTYRIEWSVSNWDLHILRSTPTLILNAVES</sequence>
<dbReference type="EMBL" id="CM026432">
    <property type="protein sequence ID" value="KAG0557135.1"/>
    <property type="molecule type" value="Genomic_DNA"/>
</dbReference>
<dbReference type="AlphaFoldDB" id="A0A8T0GEM3"/>
<proteinExistence type="predicted"/>
<keyword evidence="2" id="KW-1185">Reference proteome</keyword>
<name>A0A8T0GEM3_CERPU</name>
<comment type="caution">
    <text evidence="1">The sequence shown here is derived from an EMBL/GenBank/DDBJ whole genome shotgun (WGS) entry which is preliminary data.</text>
</comment>
<evidence type="ECO:0000313" key="1">
    <source>
        <dbReference type="EMBL" id="KAG0557135.1"/>
    </source>
</evidence>
<protein>
    <submittedName>
        <fullName evidence="1">Uncharacterized protein</fullName>
    </submittedName>
</protein>
<gene>
    <name evidence="1" type="ORF">KC19_11G105000</name>
</gene>
<organism evidence="1 2">
    <name type="scientific">Ceratodon purpureus</name>
    <name type="common">Fire moss</name>
    <name type="synonym">Dicranum purpureum</name>
    <dbReference type="NCBI Taxonomy" id="3225"/>
    <lineage>
        <taxon>Eukaryota</taxon>
        <taxon>Viridiplantae</taxon>
        <taxon>Streptophyta</taxon>
        <taxon>Embryophyta</taxon>
        <taxon>Bryophyta</taxon>
        <taxon>Bryophytina</taxon>
        <taxon>Bryopsida</taxon>
        <taxon>Dicranidae</taxon>
        <taxon>Pseudoditrichales</taxon>
        <taxon>Ditrichaceae</taxon>
        <taxon>Ceratodon</taxon>
    </lineage>
</organism>
<dbReference type="Proteomes" id="UP000822688">
    <property type="component" value="Chromosome 11"/>
</dbReference>
<accession>A0A8T0GEM3</accession>